<keyword evidence="8" id="KW-0966">Cell projection</keyword>
<evidence type="ECO:0000256" key="4">
    <source>
        <dbReference type="ARBA" id="ARBA00023143"/>
    </source>
</evidence>
<keyword evidence="4 6" id="KW-0975">Bacterial flagellum</keyword>
<dbReference type="Pfam" id="PF00460">
    <property type="entry name" value="Flg_bb_rod"/>
    <property type="match status" value="1"/>
</dbReference>
<dbReference type="PROSITE" id="PS00588">
    <property type="entry name" value="FLAGELLA_BB_ROD"/>
    <property type="match status" value="1"/>
</dbReference>
<keyword evidence="9" id="KW-1185">Reference proteome</keyword>
<comment type="function">
    <text evidence="5 6">Structural component of flagellum, the bacterial motility apparatus. Part of the rod structure of flagellar basal body.</text>
</comment>
<keyword evidence="8" id="KW-0282">Flagellum</keyword>
<sequence>MSGWLSNPIMTVLEKGLDASSLRQKVLSDNIANVDTPNFKRSDVDFQQILGEALGEPGPNLPLKITSPQHIQGVSGKGQSGVVKDETTTFRNDGNNVDIDREMANVAENSLYYNSVTQTVSNQLGLLRMAIDGK</sequence>
<dbReference type="InterPro" id="IPR001444">
    <property type="entry name" value="Flag_bb_rod_N"/>
</dbReference>
<dbReference type="AlphaFoldDB" id="W0EE32"/>
<dbReference type="RefSeq" id="WP_006716691.1">
    <property type="nucleotide sequence ID" value="NZ_CP007032.1"/>
</dbReference>
<dbReference type="PANTHER" id="PTHR30435">
    <property type="entry name" value="FLAGELLAR PROTEIN"/>
    <property type="match status" value="1"/>
</dbReference>
<evidence type="ECO:0000256" key="6">
    <source>
        <dbReference type="PIRNR" id="PIRNR002889"/>
    </source>
</evidence>
<dbReference type="KEGG" id="dmt:DESME_12580"/>
<evidence type="ECO:0000256" key="1">
    <source>
        <dbReference type="ARBA" id="ARBA00004117"/>
    </source>
</evidence>
<dbReference type="HOGENOM" id="CLU_125463_3_1_9"/>
<proteinExistence type="inferred from homology"/>
<keyword evidence="8" id="KW-0969">Cilium</keyword>
<organism evidence="8 9">
    <name type="scientific">Desulfitobacterium metallireducens DSM 15288</name>
    <dbReference type="NCBI Taxonomy" id="871968"/>
    <lineage>
        <taxon>Bacteria</taxon>
        <taxon>Bacillati</taxon>
        <taxon>Bacillota</taxon>
        <taxon>Clostridia</taxon>
        <taxon>Eubacteriales</taxon>
        <taxon>Desulfitobacteriaceae</taxon>
        <taxon>Desulfitobacterium</taxon>
    </lineage>
</organism>
<comment type="subunit">
    <text evidence="6">The basal body constitutes a major portion of the flagellar organelle and consists of a number of rings mounted on a central rod.</text>
</comment>
<evidence type="ECO:0000313" key="8">
    <source>
        <dbReference type="EMBL" id="AHF07763.1"/>
    </source>
</evidence>
<dbReference type="NCBIfam" id="TIGR01396">
    <property type="entry name" value="FlgB"/>
    <property type="match status" value="1"/>
</dbReference>
<feature type="domain" description="Flagellar basal body rod protein N-terminal" evidence="7">
    <location>
        <begin position="12"/>
        <end position="40"/>
    </location>
</feature>
<dbReference type="eggNOG" id="COG1815">
    <property type="taxonomic scope" value="Bacteria"/>
</dbReference>
<dbReference type="PANTHER" id="PTHR30435:SF12">
    <property type="entry name" value="FLAGELLAR BASAL BODY ROD PROTEIN FLGB"/>
    <property type="match status" value="1"/>
</dbReference>
<evidence type="ECO:0000313" key="9">
    <source>
        <dbReference type="Proteomes" id="UP000010847"/>
    </source>
</evidence>
<evidence type="ECO:0000259" key="7">
    <source>
        <dbReference type="Pfam" id="PF00460"/>
    </source>
</evidence>
<dbReference type="STRING" id="871968.DESME_12580"/>
<reference evidence="8 9" key="1">
    <citation type="submission" date="2013-12" db="EMBL/GenBank/DDBJ databases">
        <authorList>
            <consortium name="DOE Joint Genome Institute"/>
            <person name="Smidt H."/>
            <person name="Huntemann M."/>
            <person name="Han J."/>
            <person name="Chen A."/>
            <person name="Kyrpides N."/>
            <person name="Mavromatis K."/>
            <person name="Markowitz V."/>
            <person name="Palaniappan K."/>
            <person name="Ivanova N."/>
            <person name="Schaumberg A."/>
            <person name="Pati A."/>
            <person name="Liolios K."/>
            <person name="Nordberg H.P."/>
            <person name="Cantor M.N."/>
            <person name="Hua S.X."/>
            <person name="Woyke T."/>
        </authorList>
    </citation>
    <scope>NUCLEOTIDE SEQUENCE [LARGE SCALE GENOMIC DNA]</scope>
    <source>
        <strain evidence="9">DSM 15288</strain>
    </source>
</reference>
<gene>
    <name evidence="8" type="ORF">DESME_12580</name>
</gene>
<evidence type="ECO:0000256" key="5">
    <source>
        <dbReference type="ARBA" id="ARBA00024934"/>
    </source>
</evidence>
<comment type="subcellular location">
    <subcellularLocation>
        <location evidence="1 6">Bacterial flagellum basal body</location>
    </subcellularLocation>
</comment>
<dbReference type="PIRSF" id="PIRSF002889">
    <property type="entry name" value="Rod_FlgB"/>
    <property type="match status" value="1"/>
</dbReference>
<accession>W0EE32</accession>
<dbReference type="EMBL" id="CP007032">
    <property type="protein sequence ID" value="AHF07763.1"/>
    <property type="molecule type" value="Genomic_DNA"/>
</dbReference>
<dbReference type="Proteomes" id="UP000010847">
    <property type="component" value="Chromosome"/>
</dbReference>
<dbReference type="OrthoDB" id="9792068at2"/>
<dbReference type="GO" id="GO:0030694">
    <property type="term" value="C:bacterial-type flagellum basal body, rod"/>
    <property type="evidence" value="ECO:0007669"/>
    <property type="project" value="InterPro"/>
</dbReference>
<comment type="similarity">
    <text evidence="2 6">Belongs to the flagella basal body rod proteins family.</text>
</comment>
<dbReference type="InterPro" id="IPR006300">
    <property type="entry name" value="FlgB"/>
</dbReference>
<dbReference type="GO" id="GO:0071978">
    <property type="term" value="P:bacterial-type flagellum-dependent swarming motility"/>
    <property type="evidence" value="ECO:0007669"/>
    <property type="project" value="TreeGrafter"/>
</dbReference>
<evidence type="ECO:0000256" key="3">
    <source>
        <dbReference type="ARBA" id="ARBA00014376"/>
    </source>
</evidence>
<protein>
    <recommendedName>
        <fullName evidence="3 6">Flagellar basal body rod protein FlgB</fullName>
    </recommendedName>
</protein>
<name>W0EE32_9FIRM</name>
<evidence type="ECO:0000256" key="2">
    <source>
        <dbReference type="ARBA" id="ARBA00009677"/>
    </source>
</evidence>
<dbReference type="InterPro" id="IPR019776">
    <property type="entry name" value="Flagellar_basal_body_rod_CS"/>
</dbReference>